<dbReference type="PANTHER" id="PTHR43008:SF4">
    <property type="entry name" value="CHAIN DEHYDROGENASE, PUTATIVE (AFU_ORTHOLOGUE AFUA_4G08710)-RELATED"/>
    <property type="match status" value="1"/>
</dbReference>
<dbReference type="PRINTS" id="PR00081">
    <property type="entry name" value="GDHRDH"/>
</dbReference>
<dbReference type="Pfam" id="PF00106">
    <property type="entry name" value="adh_short"/>
    <property type="match status" value="1"/>
</dbReference>
<dbReference type="Gene3D" id="3.40.50.720">
    <property type="entry name" value="NAD(P)-binding Rossmann-like Domain"/>
    <property type="match status" value="1"/>
</dbReference>
<dbReference type="OrthoDB" id="9804774at2"/>
<gene>
    <name evidence="3" type="ORF">DN062_11355</name>
</gene>
<name>A0A364NKE4_9GAMM</name>
<dbReference type="NCBIfam" id="NF004849">
    <property type="entry name" value="PRK06200.1"/>
    <property type="match status" value="1"/>
</dbReference>
<reference evidence="3 4" key="1">
    <citation type="submission" date="2018-06" db="EMBL/GenBank/DDBJ databases">
        <title>Nitrincola tibetense sp. nov., isolated from Lake XuguoCo on Tibetan Plateau.</title>
        <authorList>
            <person name="Xing P."/>
        </authorList>
    </citation>
    <scope>NUCLEOTIDE SEQUENCE [LARGE SCALE GENOMIC DNA]</scope>
    <source>
        <strain evidence="4">xg18</strain>
    </source>
</reference>
<dbReference type="FunFam" id="3.40.50.720:FF:000084">
    <property type="entry name" value="Short-chain dehydrogenase reductase"/>
    <property type="match status" value="1"/>
</dbReference>
<evidence type="ECO:0000313" key="4">
    <source>
        <dbReference type="Proteomes" id="UP000250744"/>
    </source>
</evidence>
<proteinExistence type="inferred from homology"/>
<dbReference type="RefSeq" id="WP_112159451.1">
    <property type="nucleotide sequence ID" value="NZ_QKRX01000008.1"/>
</dbReference>
<sequence length="260" mass="27710">MSALESKVAFISGGADGIGLAVVERFIQEGACVAVLDMNQEKLELLQAQYPDQICTVCGDVTSYEDNQKAVELALQRFGQLDTFIGNAAIFDYFASLSRIQPEQLASSFDRLFRVNVLGYMNGVKASLDALKASQGNIVLTVSNSGFYPGGGGVLYVTSKHAVVGLIKQLAYELAPEIRVNGVSPGATDTAMKSVEGVSRKSQPLNHIEGFHEKAAQAVPLKRIAAPADHASLYVLLASNEQSPMTTGCVIHSDGGWIAR</sequence>
<dbReference type="PROSITE" id="PS00061">
    <property type="entry name" value="ADH_SHORT"/>
    <property type="match status" value="1"/>
</dbReference>
<evidence type="ECO:0000256" key="2">
    <source>
        <dbReference type="ARBA" id="ARBA00023002"/>
    </source>
</evidence>
<evidence type="ECO:0000313" key="3">
    <source>
        <dbReference type="EMBL" id="RAU17599.1"/>
    </source>
</evidence>
<keyword evidence="2" id="KW-0560">Oxidoreductase</keyword>
<dbReference type="SUPFAM" id="SSF51735">
    <property type="entry name" value="NAD(P)-binding Rossmann-fold domains"/>
    <property type="match status" value="1"/>
</dbReference>
<comment type="caution">
    <text evidence="3">The sequence shown here is derived from an EMBL/GenBank/DDBJ whole genome shotgun (WGS) entry which is preliminary data.</text>
</comment>
<comment type="similarity">
    <text evidence="1">Belongs to the short-chain dehydrogenases/reductases (SDR) family.</text>
</comment>
<organism evidence="3 4">
    <name type="scientific">Nitrincola tibetensis</name>
    <dbReference type="NCBI Taxonomy" id="2219697"/>
    <lineage>
        <taxon>Bacteria</taxon>
        <taxon>Pseudomonadati</taxon>
        <taxon>Pseudomonadota</taxon>
        <taxon>Gammaproteobacteria</taxon>
        <taxon>Oceanospirillales</taxon>
        <taxon>Oceanospirillaceae</taxon>
        <taxon>Nitrincola</taxon>
    </lineage>
</organism>
<keyword evidence="4" id="KW-1185">Reference proteome</keyword>
<protein>
    <submittedName>
        <fullName evidence="3">3-(Cis-5,6-dihydroxycyclohexa-1, 3-dien-1-yl)propanoate dehydrogenase</fullName>
    </submittedName>
</protein>
<dbReference type="InterPro" id="IPR020904">
    <property type="entry name" value="Sc_DH/Rdtase_CS"/>
</dbReference>
<dbReference type="GO" id="GO:0050664">
    <property type="term" value="F:oxidoreductase activity, acting on NAD(P)H, oxygen as acceptor"/>
    <property type="evidence" value="ECO:0007669"/>
    <property type="project" value="TreeGrafter"/>
</dbReference>
<dbReference type="InterPro" id="IPR036291">
    <property type="entry name" value="NAD(P)-bd_dom_sf"/>
</dbReference>
<dbReference type="Proteomes" id="UP000250744">
    <property type="component" value="Unassembled WGS sequence"/>
</dbReference>
<dbReference type="PANTHER" id="PTHR43008">
    <property type="entry name" value="BENZIL REDUCTASE"/>
    <property type="match status" value="1"/>
</dbReference>
<evidence type="ECO:0000256" key="1">
    <source>
        <dbReference type="ARBA" id="ARBA00006484"/>
    </source>
</evidence>
<dbReference type="EMBL" id="QKRX01000008">
    <property type="protein sequence ID" value="RAU17599.1"/>
    <property type="molecule type" value="Genomic_DNA"/>
</dbReference>
<dbReference type="AlphaFoldDB" id="A0A364NKE4"/>
<dbReference type="InterPro" id="IPR002347">
    <property type="entry name" value="SDR_fam"/>
</dbReference>
<accession>A0A364NKE4</accession>